<dbReference type="InterPro" id="IPR036259">
    <property type="entry name" value="MFS_trans_sf"/>
</dbReference>
<dbReference type="Gene3D" id="1.20.1250.20">
    <property type="entry name" value="MFS general substrate transporter like domains"/>
    <property type="match status" value="2"/>
</dbReference>
<dbReference type="GO" id="GO:0022857">
    <property type="term" value="F:transmembrane transporter activity"/>
    <property type="evidence" value="ECO:0007669"/>
    <property type="project" value="InterPro"/>
</dbReference>
<evidence type="ECO:0000256" key="3">
    <source>
        <dbReference type="ARBA" id="ARBA00022475"/>
    </source>
</evidence>
<dbReference type="InterPro" id="IPR001958">
    <property type="entry name" value="Tet-R_TetA/multi-R_MdtG-like"/>
</dbReference>
<feature type="domain" description="Major facilitator superfamily (MFS) profile" evidence="8">
    <location>
        <begin position="15"/>
        <end position="402"/>
    </location>
</feature>
<dbReference type="PANTHER" id="PTHR43414">
    <property type="entry name" value="MULTIDRUG RESISTANCE PROTEIN MDTG"/>
    <property type="match status" value="1"/>
</dbReference>
<dbReference type="InterPro" id="IPR005828">
    <property type="entry name" value="MFS_sugar_transport-like"/>
</dbReference>
<dbReference type="GO" id="GO:0005886">
    <property type="term" value="C:plasma membrane"/>
    <property type="evidence" value="ECO:0007669"/>
    <property type="project" value="UniProtKB-SubCell"/>
</dbReference>
<evidence type="ECO:0000256" key="5">
    <source>
        <dbReference type="ARBA" id="ARBA00022989"/>
    </source>
</evidence>
<keyword evidence="5 7" id="KW-1133">Transmembrane helix</keyword>
<dbReference type="PRINTS" id="PR01035">
    <property type="entry name" value="TCRTETA"/>
</dbReference>
<gene>
    <name evidence="9" type="ORF">FOL01_1259</name>
</gene>
<dbReference type="PANTHER" id="PTHR43414:SF6">
    <property type="entry name" value="MULTIDRUG RESISTANCE PROTEIN MDTG"/>
    <property type="match status" value="1"/>
</dbReference>
<dbReference type="AlphaFoldDB" id="A0A1L6RC95"/>
<feature type="transmembrane region" description="Helical" evidence="7">
    <location>
        <begin position="290"/>
        <end position="310"/>
    </location>
</feature>
<dbReference type="EMBL" id="CP014332">
    <property type="protein sequence ID" value="APS42118.1"/>
    <property type="molecule type" value="Genomic_DNA"/>
</dbReference>
<dbReference type="RefSeq" id="WP_075269886.1">
    <property type="nucleotide sequence ID" value="NZ_CP014332.1"/>
</dbReference>
<keyword evidence="6 7" id="KW-0472">Membrane</keyword>
<dbReference type="InterPro" id="IPR020846">
    <property type="entry name" value="MFS_dom"/>
</dbReference>
<proteinExistence type="predicted"/>
<feature type="transmembrane region" description="Helical" evidence="7">
    <location>
        <begin position="379"/>
        <end position="396"/>
    </location>
</feature>
<keyword evidence="4 7" id="KW-0812">Transmembrane</keyword>
<sequence>MLKEKLSELPTWRRNLFVLWFGVFMTGIGFSEVMPFLSLYVDTLGDFTKNQLTFYSGLTFSITFLMTAIISPFWGKLADSKGRKLMLLRASLGMAIVFFLMGAAQNIWQLIFFRALQGLCGGFISNANAMIATQTPKDKSGYALGTLVTGVTGGQLIGPFIGGILASIVSYRLSFIITGIIFLLVFTLVITLVKEEFTPIAPGESLSRKEVFKQLKHPQLTISLFLTTFIIQIVNQSISPIVALFVRELNNGNSGTTFWAGVVAAMPGIATMLAAPKFGRLGDRIGTHRIMLIGFTLAFSFMLPTGFVTAVWQLAILRFMIGISDATMLPAVQTLISKTTPSQITSRIFAYNQSFQSLGSVAGPIMGTIVAMFFDYRGIFIASALLIVVNAVLFFYRTKSLKNDDSLNL</sequence>
<accession>A0A1L6RC95</accession>
<evidence type="ECO:0000313" key="9">
    <source>
        <dbReference type="EMBL" id="APS42118.1"/>
    </source>
</evidence>
<evidence type="ECO:0000256" key="1">
    <source>
        <dbReference type="ARBA" id="ARBA00004651"/>
    </source>
</evidence>
<evidence type="ECO:0000313" key="10">
    <source>
        <dbReference type="Proteomes" id="UP000185473"/>
    </source>
</evidence>
<feature type="transmembrane region" description="Helical" evidence="7">
    <location>
        <begin position="86"/>
        <end position="105"/>
    </location>
</feature>
<evidence type="ECO:0000256" key="2">
    <source>
        <dbReference type="ARBA" id="ARBA00022448"/>
    </source>
</evidence>
<feature type="transmembrane region" description="Helical" evidence="7">
    <location>
        <begin position="16"/>
        <end position="40"/>
    </location>
</feature>
<dbReference type="SUPFAM" id="SSF103473">
    <property type="entry name" value="MFS general substrate transporter"/>
    <property type="match status" value="1"/>
</dbReference>
<feature type="transmembrane region" description="Helical" evidence="7">
    <location>
        <begin position="222"/>
        <end position="246"/>
    </location>
</feature>
<dbReference type="PROSITE" id="PS50850">
    <property type="entry name" value="MFS"/>
    <property type="match status" value="1"/>
</dbReference>
<dbReference type="Pfam" id="PF07690">
    <property type="entry name" value="MFS_1"/>
    <property type="match status" value="1"/>
</dbReference>
<feature type="transmembrane region" description="Helical" evidence="7">
    <location>
        <begin position="143"/>
        <end position="169"/>
    </location>
</feature>
<dbReference type="Pfam" id="PF00083">
    <property type="entry name" value="Sugar_tr"/>
    <property type="match status" value="1"/>
</dbReference>
<dbReference type="KEGG" id="wjo:FOL01_1259"/>
<evidence type="ECO:0000256" key="6">
    <source>
        <dbReference type="ARBA" id="ARBA00023136"/>
    </source>
</evidence>
<evidence type="ECO:0000256" key="7">
    <source>
        <dbReference type="SAM" id="Phobius"/>
    </source>
</evidence>
<keyword evidence="2" id="KW-0813">Transport</keyword>
<dbReference type="CDD" id="cd17391">
    <property type="entry name" value="MFS_MdtG_MDR_like"/>
    <property type="match status" value="1"/>
</dbReference>
<keyword evidence="3" id="KW-1003">Cell membrane</keyword>
<dbReference type="Proteomes" id="UP000185473">
    <property type="component" value="Chromosome"/>
</dbReference>
<evidence type="ECO:0000256" key="4">
    <source>
        <dbReference type="ARBA" id="ARBA00022692"/>
    </source>
</evidence>
<evidence type="ECO:0000259" key="8">
    <source>
        <dbReference type="PROSITE" id="PS50850"/>
    </source>
</evidence>
<feature type="transmembrane region" description="Helical" evidence="7">
    <location>
        <begin position="175"/>
        <end position="193"/>
    </location>
</feature>
<keyword evidence="10" id="KW-1185">Reference proteome</keyword>
<dbReference type="InterPro" id="IPR011701">
    <property type="entry name" value="MFS"/>
</dbReference>
<feature type="transmembrane region" description="Helical" evidence="7">
    <location>
        <begin position="258"/>
        <end position="278"/>
    </location>
</feature>
<name>A0A1L6RC95_9LACO</name>
<organism evidence="9 10">
    <name type="scientific">Weissella jogaejeotgali</name>
    <dbReference type="NCBI Taxonomy" id="1631871"/>
    <lineage>
        <taxon>Bacteria</taxon>
        <taxon>Bacillati</taxon>
        <taxon>Bacillota</taxon>
        <taxon>Bacilli</taxon>
        <taxon>Lactobacillales</taxon>
        <taxon>Lactobacillaceae</taxon>
        <taxon>Weissella</taxon>
    </lineage>
</organism>
<comment type="subcellular location">
    <subcellularLocation>
        <location evidence="1">Cell membrane</location>
        <topology evidence="1">Multi-pass membrane protein</topology>
    </subcellularLocation>
</comment>
<feature type="transmembrane region" description="Helical" evidence="7">
    <location>
        <begin position="52"/>
        <end position="74"/>
    </location>
</feature>
<feature type="transmembrane region" description="Helical" evidence="7">
    <location>
        <begin position="348"/>
        <end position="373"/>
    </location>
</feature>
<reference evidence="9 10" key="1">
    <citation type="submission" date="2016-02" db="EMBL/GenBank/DDBJ databases">
        <title>Complete Genome Sequence of Weissella jogaejeotgali FOL01.</title>
        <authorList>
            <person name="Lee J.-H."/>
            <person name="Ku H.-J."/>
        </authorList>
    </citation>
    <scope>NUCLEOTIDE SEQUENCE [LARGE SCALE GENOMIC DNA]</scope>
    <source>
        <strain evidence="9 10">FOL01</strain>
    </source>
</reference>
<protein>
    <submittedName>
        <fullName evidence="9">Multidrug-efflux transporter, major facilitator superfamily (MFS)</fullName>
    </submittedName>
</protein>
<dbReference type="OrthoDB" id="65739at2"/>